<organism evidence="2">
    <name type="scientific">Faunusvirus sp</name>
    <dbReference type="NCBI Taxonomy" id="2487766"/>
    <lineage>
        <taxon>Viruses</taxon>
        <taxon>Varidnaviria</taxon>
        <taxon>Bamfordvirae</taxon>
        <taxon>Nucleocytoviricota</taxon>
        <taxon>Megaviricetes</taxon>
        <taxon>Imitervirales</taxon>
        <taxon>Mimiviridae</taxon>
    </lineage>
</organism>
<gene>
    <name evidence="2" type="ORF">Faunusvirus66_2</name>
</gene>
<reference evidence="2" key="1">
    <citation type="submission" date="2018-10" db="EMBL/GenBank/DDBJ databases">
        <title>Hidden diversity of soil giant viruses.</title>
        <authorList>
            <person name="Schulz F."/>
            <person name="Alteio L."/>
            <person name="Goudeau D."/>
            <person name="Ryan E.M."/>
            <person name="Malmstrom R.R."/>
            <person name="Blanchard J."/>
            <person name="Woyke T."/>
        </authorList>
    </citation>
    <scope>NUCLEOTIDE SEQUENCE</scope>
    <source>
        <strain evidence="2">FNV1</strain>
    </source>
</reference>
<dbReference type="EMBL" id="MK072197">
    <property type="protein sequence ID" value="AYV79856.1"/>
    <property type="molecule type" value="Genomic_DNA"/>
</dbReference>
<evidence type="ECO:0000256" key="1">
    <source>
        <dbReference type="SAM" id="Coils"/>
    </source>
</evidence>
<proteinExistence type="predicted"/>
<accession>A0A3G4ZY60</accession>
<sequence>MGDTAGTCMFCSKYFKNIKKHLPFCMTCKNAIEKFEKYEERIIKSEKSEKKLTFDNEQLCKENDELKQKLSELTSKHEKFIMTIKSGYLNEIHNTRRLHEKEMSEINKKNRADISILQKMIAKTKPKREVEDEFGLHNMKLNGNNDDGCNNGNNMVNSNNMVNNLNIDSLLYKKGIVAKPIYIK</sequence>
<name>A0A3G4ZY60_9VIRU</name>
<keyword evidence="1" id="KW-0175">Coiled coil</keyword>
<evidence type="ECO:0000313" key="2">
    <source>
        <dbReference type="EMBL" id="AYV79856.1"/>
    </source>
</evidence>
<feature type="coiled-coil region" evidence="1">
    <location>
        <begin position="28"/>
        <end position="109"/>
    </location>
</feature>
<protein>
    <submittedName>
        <fullName evidence="2">Uncharacterized protein</fullName>
    </submittedName>
</protein>